<keyword evidence="2" id="KW-0812">Transmembrane</keyword>
<dbReference type="Pfam" id="PF26635">
    <property type="entry name" value="DUF8208"/>
    <property type="match status" value="1"/>
</dbReference>
<dbReference type="AlphaFoldDB" id="A0A3P1S3M7"/>
<feature type="compositionally biased region" description="Polar residues" evidence="1">
    <location>
        <begin position="593"/>
        <end position="609"/>
    </location>
</feature>
<dbReference type="Proteomes" id="UP000277597">
    <property type="component" value="Unassembled WGS sequence"/>
</dbReference>
<feature type="transmembrane region" description="Helical" evidence="2">
    <location>
        <begin position="355"/>
        <end position="374"/>
    </location>
</feature>
<feature type="domain" description="DUF8208" evidence="3">
    <location>
        <begin position="48"/>
        <end position="446"/>
    </location>
</feature>
<dbReference type="NCBIfam" id="NF045890">
    <property type="entry name" value="conj_pls20_p028"/>
    <property type="match status" value="1"/>
</dbReference>
<evidence type="ECO:0000259" key="3">
    <source>
        <dbReference type="Pfam" id="PF26635"/>
    </source>
</evidence>
<evidence type="ECO:0000313" key="4">
    <source>
        <dbReference type="EMBL" id="RRC91858.1"/>
    </source>
</evidence>
<sequence>MLYQTFSDLMKKVGSLDGDISGEKATELSKFYSYWSSYLESSPAFLAFLNHIPGGLAKALYLITASLEHVFNNLFKLFGLFGYLGNQKTLIGQFYHWFQVLGLSVFTFMLMVLAISKLFTKPLKYKDVIVNFIMVTFVTAVLPLAITTFSNALAQDAQSVQTMSNGQKENSSLAVQPFKNNITDLKVLIDNNFNTDLFPLDSYGFIKPVQKGSKEINNITDSTDKRDSNDFVTRIDFSAHYGVDNTKLLSDWNDKVKGVKGLLLHKLNANNDGIETVKEHRIVGGLNAFEPIYMRYKVNWVAMFAQYGILIVLLVSMSIKFVKSVFNITVEAMISPLVGYSSVSSNKKYKELLQTIAGAMVGIIMEVIIMRVTLEICRDLPSLSLSAITKLSGGFFDGLNMWEQAISAMIVYIALFLAAMQGVSMIERWLGVSTSHNETSQQLLGAMMAGNAFATGMGAAGRGLFAAGQAGFNFGKMLPGAIGTAGKKIGDSLAVTGGGLSGFVDSVTDQGLGNTLKGGLSNAVNVADAMGMNAAAKAKTSFDEKMNQLDEKAQGSHDSVYNAFKNDALPTNPDSPGAYKDGNLDAVENMPVSSLASDNSQEEQPSSAGETFKGVTDPTVSPKLNHSSDSEFQKSLQQLQHASQRMNQGQNHIKGYESEEEE</sequence>
<gene>
    <name evidence="4" type="ORF">EII39_07050</name>
</gene>
<reference evidence="4 5" key="1">
    <citation type="submission" date="2018-11" db="EMBL/GenBank/DDBJ databases">
        <title>Genomes From Bacteria Associated with the Canine Oral Cavity: a Test Case for Automated Genome-Based Taxonomic Assignment.</title>
        <authorList>
            <person name="Coil D.A."/>
            <person name="Jospin G."/>
            <person name="Darling A.E."/>
            <person name="Wallis C."/>
            <person name="Davis I.J."/>
            <person name="Harris S."/>
            <person name="Eisen J.A."/>
            <person name="Holcombe L.J."/>
            <person name="O'Flynn C."/>
        </authorList>
    </citation>
    <scope>NUCLEOTIDE SEQUENCE [LARGE SCALE GENOMIC DNA]</scope>
    <source>
        <strain evidence="4 5">OH953</strain>
    </source>
</reference>
<feature type="transmembrane region" description="Helical" evidence="2">
    <location>
        <begin position="300"/>
        <end position="319"/>
    </location>
</feature>
<feature type="compositionally biased region" description="Polar residues" evidence="1">
    <location>
        <begin position="633"/>
        <end position="651"/>
    </location>
</feature>
<accession>A0A3P1S3M7</accession>
<proteinExistence type="predicted"/>
<evidence type="ECO:0000313" key="5">
    <source>
        <dbReference type="Proteomes" id="UP000277597"/>
    </source>
</evidence>
<evidence type="ECO:0000256" key="1">
    <source>
        <dbReference type="SAM" id="MobiDB-lite"/>
    </source>
</evidence>
<feature type="region of interest" description="Disordered" evidence="1">
    <location>
        <begin position="563"/>
        <end position="582"/>
    </location>
</feature>
<evidence type="ECO:0000256" key="2">
    <source>
        <dbReference type="SAM" id="Phobius"/>
    </source>
</evidence>
<name>A0A3P1S3M7_STRSA</name>
<dbReference type="EMBL" id="RQZI01000007">
    <property type="protein sequence ID" value="RRC91858.1"/>
    <property type="molecule type" value="Genomic_DNA"/>
</dbReference>
<feature type="transmembrane region" description="Helical" evidence="2">
    <location>
        <begin position="94"/>
        <end position="116"/>
    </location>
</feature>
<dbReference type="InterPro" id="IPR058521">
    <property type="entry name" value="DUF8208"/>
</dbReference>
<dbReference type="InterPro" id="IPR058066">
    <property type="entry name" value="pXO2-14_N"/>
</dbReference>
<keyword evidence="2" id="KW-0472">Membrane</keyword>
<protein>
    <recommendedName>
        <fullName evidence="3">DUF8208 domain-containing protein</fullName>
    </recommendedName>
</protein>
<feature type="transmembrane region" description="Helical" evidence="2">
    <location>
        <begin position="128"/>
        <end position="154"/>
    </location>
</feature>
<feature type="region of interest" description="Disordered" evidence="1">
    <location>
        <begin position="593"/>
        <end position="662"/>
    </location>
</feature>
<feature type="transmembrane region" description="Helical" evidence="2">
    <location>
        <begin position="401"/>
        <end position="420"/>
    </location>
</feature>
<organism evidence="4 5">
    <name type="scientific">Streptococcus sanguinis</name>
    <dbReference type="NCBI Taxonomy" id="1305"/>
    <lineage>
        <taxon>Bacteria</taxon>
        <taxon>Bacillati</taxon>
        <taxon>Bacillota</taxon>
        <taxon>Bacilli</taxon>
        <taxon>Lactobacillales</taxon>
        <taxon>Streptococcaceae</taxon>
        <taxon>Streptococcus</taxon>
    </lineage>
</organism>
<keyword evidence="2" id="KW-1133">Transmembrane helix</keyword>
<comment type="caution">
    <text evidence="4">The sequence shown here is derived from an EMBL/GenBank/DDBJ whole genome shotgun (WGS) entry which is preliminary data.</text>
</comment>